<dbReference type="Pfam" id="PF00448">
    <property type="entry name" value="SRP54"/>
    <property type="match status" value="1"/>
</dbReference>
<keyword evidence="6 9" id="KW-0472">Membrane</keyword>
<dbReference type="SUPFAM" id="SSF52540">
    <property type="entry name" value="P-loop containing nucleoside triphosphate hydrolases"/>
    <property type="match status" value="1"/>
</dbReference>
<feature type="binding site" evidence="9">
    <location>
        <begin position="269"/>
        <end position="272"/>
    </location>
    <ligand>
        <name>GTP</name>
        <dbReference type="ChEBI" id="CHEBI:37565"/>
    </ligand>
</feature>
<feature type="domain" description="SRP54-type proteins GTP-binding" evidence="10">
    <location>
        <begin position="290"/>
        <end position="303"/>
    </location>
</feature>
<dbReference type="SUPFAM" id="SSF47364">
    <property type="entry name" value="Domain of the SRP/SRP receptor G-proteins"/>
    <property type="match status" value="1"/>
</dbReference>
<keyword evidence="12" id="KW-1185">Reference proteome</keyword>
<evidence type="ECO:0000256" key="3">
    <source>
        <dbReference type="ARBA" id="ARBA00022741"/>
    </source>
</evidence>
<dbReference type="SMART" id="SM00382">
    <property type="entry name" value="AAA"/>
    <property type="match status" value="1"/>
</dbReference>
<dbReference type="Gene3D" id="1.20.120.140">
    <property type="entry name" value="Signal recognition particle SRP54, nucleotide-binding domain"/>
    <property type="match status" value="1"/>
</dbReference>
<evidence type="ECO:0000256" key="6">
    <source>
        <dbReference type="ARBA" id="ARBA00023136"/>
    </source>
</evidence>
<evidence type="ECO:0000313" key="12">
    <source>
        <dbReference type="Proteomes" id="UP000679126"/>
    </source>
</evidence>
<evidence type="ECO:0000256" key="1">
    <source>
        <dbReference type="ARBA" id="ARBA00022475"/>
    </source>
</evidence>
<name>A0ABS3YHL6_9BACT</name>
<dbReference type="EMBL" id="JAGHKP010000003">
    <property type="protein sequence ID" value="MBO9153925.1"/>
    <property type="molecule type" value="Genomic_DNA"/>
</dbReference>
<comment type="subcellular location">
    <subcellularLocation>
        <location evidence="9">Cell membrane</location>
        <topology evidence="9">Peripheral membrane protein</topology>
        <orientation evidence="9">Cytoplasmic side</orientation>
    </subcellularLocation>
    <subcellularLocation>
        <location evidence="9">Cytoplasm</location>
    </subcellularLocation>
</comment>
<dbReference type="Pfam" id="PF02881">
    <property type="entry name" value="SRP54_N"/>
    <property type="match status" value="1"/>
</dbReference>
<proteinExistence type="inferred from homology"/>
<keyword evidence="4 9" id="KW-0378">Hydrolase</keyword>
<feature type="binding site" evidence="9">
    <location>
        <begin position="123"/>
        <end position="130"/>
    </location>
    <ligand>
        <name>GTP</name>
        <dbReference type="ChEBI" id="CHEBI:37565"/>
    </ligand>
</feature>
<evidence type="ECO:0000259" key="10">
    <source>
        <dbReference type="PROSITE" id="PS00300"/>
    </source>
</evidence>
<accession>A0ABS3YHL6</accession>
<dbReference type="Gene3D" id="3.40.50.300">
    <property type="entry name" value="P-loop containing nucleotide triphosphate hydrolases"/>
    <property type="match status" value="1"/>
</dbReference>
<evidence type="ECO:0000256" key="2">
    <source>
        <dbReference type="ARBA" id="ARBA00022490"/>
    </source>
</evidence>
<dbReference type="InterPro" id="IPR036225">
    <property type="entry name" value="SRP/SRP_N"/>
</dbReference>
<dbReference type="InterPro" id="IPR042101">
    <property type="entry name" value="SRP54_N_sf"/>
</dbReference>
<dbReference type="InterPro" id="IPR027417">
    <property type="entry name" value="P-loop_NTPase"/>
</dbReference>
<dbReference type="SMART" id="SM00963">
    <property type="entry name" value="SRP54_N"/>
    <property type="match status" value="1"/>
</dbReference>
<dbReference type="SMART" id="SM00962">
    <property type="entry name" value="SRP54"/>
    <property type="match status" value="1"/>
</dbReference>
<comment type="caution">
    <text evidence="11">The sequence shown here is derived from an EMBL/GenBank/DDBJ whole genome shotgun (WGS) entry which is preliminary data.</text>
</comment>
<dbReference type="Proteomes" id="UP000679126">
    <property type="component" value="Unassembled WGS sequence"/>
</dbReference>
<evidence type="ECO:0000256" key="9">
    <source>
        <dbReference type="HAMAP-Rule" id="MF_00920"/>
    </source>
</evidence>
<evidence type="ECO:0000313" key="11">
    <source>
        <dbReference type="EMBL" id="MBO9153925.1"/>
    </source>
</evidence>
<keyword evidence="3 9" id="KW-0547">Nucleotide-binding</keyword>
<evidence type="ECO:0000256" key="7">
    <source>
        <dbReference type="ARBA" id="ARBA00023170"/>
    </source>
</evidence>
<evidence type="ECO:0000256" key="5">
    <source>
        <dbReference type="ARBA" id="ARBA00023134"/>
    </source>
</evidence>
<dbReference type="HAMAP" id="MF_00920">
    <property type="entry name" value="FtsY"/>
    <property type="match status" value="1"/>
</dbReference>
<dbReference type="PANTHER" id="PTHR43134:SF1">
    <property type="entry name" value="SIGNAL RECOGNITION PARTICLE RECEPTOR SUBUNIT ALPHA"/>
    <property type="match status" value="1"/>
</dbReference>
<dbReference type="EC" id="3.6.5.4" evidence="9"/>
<dbReference type="PANTHER" id="PTHR43134">
    <property type="entry name" value="SIGNAL RECOGNITION PARTICLE RECEPTOR SUBUNIT ALPHA"/>
    <property type="match status" value="1"/>
</dbReference>
<comment type="function">
    <text evidence="9">Involved in targeting and insertion of nascent membrane proteins into the cytoplasmic membrane. Acts as a receptor for the complex formed by the signal recognition particle (SRP) and the ribosome-nascent chain (RNC).</text>
</comment>
<keyword evidence="7 9" id="KW-0675">Receptor</keyword>
<comment type="catalytic activity">
    <reaction evidence="8 9">
        <text>GTP + H2O = GDP + phosphate + H(+)</text>
        <dbReference type="Rhea" id="RHEA:19669"/>
        <dbReference type="ChEBI" id="CHEBI:15377"/>
        <dbReference type="ChEBI" id="CHEBI:15378"/>
        <dbReference type="ChEBI" id="CHEBI:37565"/>
        <dbReference type="ChEBI" id="CHEBI:43474"/>
        <dbReference type="ChEBI" id="CHEBI:58189"/>
        <dbReference type="EC" id="3.6.5.4"/>
    </reaction>
</comment>
<reference evidence="12" key="1">
    <citation type="submission" date="2021-03" db="EMBL/GenBank/DDBJ databases">
        <title>Assistant Professor.</title>
        <authorList>
            <person name="Huq M.A."/>
        </authorList>
    </citation>
    <scope>NUCLEOTIDE SEQUENCE [LARGE SCALE GENOMIC DNA]</scope>
    <source>
        <strain evidence="12">MAH-28</strain>
    </source>
</reference>
<dbReference type="NCBIfam" id="TIGR00064">
    <property type="entry name" value="ftsY"/>
    <property type="match status" value="1"/>
</dbReference>
<dbReference type="InterPro" id="IPR004390">
    <property type="entry name" value="SR_rcpt_FtsY"/>
</dbReference>
<organism evidence="11 12">
    <name type="scientific">Chitinophaga chungangae</name>
    <dbReference type="NCBI Taxonomy" id="2821488"/>
    <lineage>
        <taxon>Bacteria</taxon>
        <taxon>Pseudomonadati</taxon>
        <taxon>Bacteroidota</taxon>
        <taxon>Chitinophagia</taxon>
        <taxon>Chitinophagales</taxon>
        <taxon>Chitinophagaceae</taxon>
        <taxon>Chitinophaga</taxon>
    </lineage>
</organism>
<feature type="binding site" evidence="9">
    <location>
        <begin position="205"/>
        <end position="209"/>
    </location>
    <ligand>
        <name>GTP</name>
        <dbReference type="ChEBI" id="CHEBI:37565"/>
    </ligand>
</feature>
<dbReference type="InterPro" id="IPR000897">
    <property type="entry name" value="SRP54_GTPase_dom"/>
</dbReference>
<dbReference type="InterPro" id="IPR003593">
    <property type="entry name" value="AAA+_ATPase"/>
</dbReference>
<keyword evidence="2 9" id="KW-0963">Cytoplasm</keyword>
<dbReference type="CDD" id="cd17874">
    <property type="entry name" value="FtsY"/>
    <property type="match status" value="1"/>
</dbReference>
<dbReference type="RefSeq" id="WP_209147048.1">
    <property type="nucleotide sequence ID" value="NZ_JAGHKP010000003.1"/>
</dbReference>
<dbReference type="InterPro" id="IPR013822">
    <property type="entry name" value="Signal_recog_particl_SRP54_hlx"/>
</dbReference>
<protein>
    <recommendedName>
        <fullName evidence="9">Signal recognition particle receptor FtsY</fullName>
        <shortName evidence="9">SRP receptor</shortName>
        <ecNumber evidence="9">3.6.5.4</ecNumber>
    </recommendedName>
</protein>
<evidence type="ECO:0000256" key="4">
    <source>
        <dbReference type="ARBA" id="ARBA00022801"/>
    </source>
</evidence>
<comment type="subunit">
    <text evidence="9">Part of the signal recognition particle protein translocation system, which is composed of SRP and FtsY.</text>
</comment>
<sequence>MGFFDKLFSREKKESLDQGLQKTKESFLSKIGRAIAGKSTVDAEVLDNLEEALVAADVGVDTTVRIISQIEARVAKDKYLNTSELNRILQEEVSAILVDAPDSGFRDFDVPAGKKPYVIMVVGVNGVGKTTTIGKLAYNFKKAGKSVLLGAADTFRAAAVDQLTIWSERVDVPIVKQQMGSDPAAVAFDTVQSGAARNVDVIIIDTAGRLHNKLHLMDELSKIKRVMNKVIPDAPHEVLLVLDGSTGQNALEQARQFTAATEVTSLAITKLDGTAKGGVVLAIANQFKIPVKYIGIGEKMEDLQVFHKEAFVDTLFSIND</sequence>
<comment type="similarity">
    <text evidence="9">Belongs to the GTP-binding SRP family. FtsY subfamily.</text>
</comment>
<evidence type="ECO:0000256" key="8">
    <source>
        <dbReference type="ARBA" id="ARBA00048027"/>
    </source>
</evidence>
<dbReference type="PROSITE" id="PS00300">
    <property type="entry name" value="SRP54"/>
    <property type="match status" value="1"/>
</dbReference>
<gene>
    <name evidence="9 11" type="primary">ftsY</name>
    <name evidence="11" type="ORF">J7I43_16980</name>
</gene>
<keyword evidence="1 9" id="KW-1003">Cell membrane</keyword>
<keyword evidence="5 9" id="KW-0342">GTP-binding</keyword>